<accession>A0A6G9Y9G4</accession>
<evidence type="ECO:0000259" key="1">
    <source>
        <dbReference type="Pfam" id="PF01872"/>
    </source>
</evidence>
<dbReference type="InterPro" id="IPR002734">
    <property type="entry name" value="RibDG_C"/>
</dbReference>
<dbReference type="GO" id="GO:0008703">
    <property type="term" value="F:5-amino-6-(5-phosphoribosylamino)uracil reductase activity"/>
    <property type="evidence" value="ECO:0007669"/>
    <property type="project" value="InterPro"/>
</dbReference>
<name>A0A6G9Y9G4_9NOCA</name>
<feature type="domain" description="Bacterial bifunctional deaminase-reductase C-terminal" evidence="1">
    <location>
        <begin position="72"/>
        <end position="247"/>
    </location>
</feature>
<reference evidence="2 3" key="1">
    <citation type="journal article" date="2019" name="ACS Chem. Biol.">
        <title>Identification and Mobilization of a Cryptic Antibiotic Biosynthesis Gene Locus from a Human-Pathogenic Nocardia Isolate.</title>
        <authorList>
            <person name="Herisse M."/>
            <person name="Ishida K."/>
            <person name="Porter J.L."/>
            <person name="Howden B."/>
            <person name="Hertweck C."/>
            <person name="Stinear T.P."/>
            <person name="Pidot S.J."/>
        </authorList>
    </citation>
    <scope>NUCLEOTIDE SEQUENCE [LARGE SCALE GENOMIC DNA]</scope>
    <source>
        <strain evidence="2 3">AUSMDU00012717</strain>
    </source>
</reference>
<proteinExistence type="predicted"/>
<protein>
    <submittedName>
        <fullName evidence="2">Dihydrofolate reductase</fullName>
    </submittedName>
</protein>
<dbReference type="Pfam" id="PF01872">
    <property type="entry name" value="RibD_C"/>
    <property type="match status" value="1"/>
</dbReference>
<dbReference type="InterPro" id="IPR050765">
    <property type="entry name" value="Riboflavin_Biosynth_HTPR"/>
</dbReference>
<dbReference type="Proteomes" id="UP000503540">
    <property type="component" value="Chromosome"/>
</dbReference>
<dbReference type="SUPFAM" id="SSF53597">
    <property type="entry name" value="Dihydrofolate reductase-like"/>
    <property type="match status" value="1"/>
</dbReference>
<evidence type="ECO:0000313" key="2">
    <source>
        <dbReference type="EMBL" id="QIS09717.1"/>
    </source>
</evidence>
<dbReference type="PANTHER" id="PTHR38011:SF11">
    <property type="entry name" value="2,5-DIAMINO-6-RIBOSYLAMINO-4(3H)-PYRIMIDINONE 5'-PHOSPHATE REDUCTASE"/>
    <property type="match status" value="1"/>
</dbReference>
<sequence>MEQHPIMPLCAQIMSRNALGHKISEMPIRAAIPYWLRPTRLNWEVATNDRNISCGVAMSSALRCSLICMGRLIYGFNVSVDGYIADAQGNIDWSDPSEELHQYWNDFERETALSFYGRRLYELMSAYWPTADKAPGATPLIVDFAHIWRDMPKVVFSRTLESVDWNSRLERGDPVEVVTKLKAETDGRLEVAGATLAAPIVRAGLVDEYRIVIAPTAVGGGTPFFPTLPSWISLRLLENRTFPGGTVLLRYEAKHD</sequence>
<dbReference type="AlphaFoldDB" id="A0A6G9Y9G4"/>
<gene>
    <name evidence="2" type="ORF">F5544_09080</name>
</gene>
<dbReference type="GO" id="GO:0009231">
    <property type="term" value="P:riboflavin biosynthetic process"/>
    <property type="evidence" value="ECO:0007669"/>
    <property type="project" value="InterPro"/>
</dbReference>
<dbReference type="PANTHER" id="PTHR38011">
    <property type="entry name" value="DIHYDROFOLATE REDUCTASE FAMILY PROTEIN (AFU_ORTHOLOGUE AFUA_8G06820)"/>
    <property type="match status" value="1"/>
</dbReference>
<dbReference type="InterPro" id="IPR024072">
    <property type="entry name" value="DHFR-like_dom_sf"/>
</dbReference>
<dbReference type="EMBL" id="CP046172">
    <property type="protein sequence ID" value="QIS09717.1"/>
    <property type="molecule type" value="Genomic_DNA"/>
</dbReference>
<keyword evidence="3" id="KW-1185">Reference proteome</keyword>
<dbReference type="KEGG" id="nah:F5544_09080"/>
<dbReference type="Gene3D" id="3.40.430.10">
    <property type="entry name" value="Dihydrofolate Reductase, subunit A"/>
    <property type="match status" value="1"/>
</dbReference>
<organism evidence="2 3">
    <name type="scientific">Nocardia arthritidis</name>
    <dbReference type="NCBI Taxonomy" id="228602"/>
    <lineage>
        <taxon>Bacteria</taxon>
        <taxon>Bacillati</taxon>
        <taxon>Actinomycetota</taxon>
        <taxon>Actinomycetes</taxon>
        <taxon>Mycobacteriales</taxon>
        <taxon>Nocardiaceae</taxon>
        <taxon>Nocardia</taxon>
    </lineage>
</organism>
<evidence type="ECO:0000313" key="3">
    <source>
        <dbReference type="Proteomes" id="UP000503540"/>
    </source>
</evidence>